<dbReference type="AlphaFoldDB" id="A0A182PQJ2"/>
<organism evidence="2 3">
    <name type="scientific">Anopheles epiroticus</name>
    <dbReference type="NCBI Taxonomy" id="199890"/>
    <lineage>
        <taxon>Eukaryota</taxon>
        <taxon>Metazoa</taxon>
        <taxon>Ecdysozoa</taxon>
        <taxon>Arthropoda</taxon>
        <taxon>Hexapoda</taxon>
        <taxon>Insecta</taxon>
        <taxon>Pterygota</taxon>
        <taxon>Neoptera</taxon>
        <taxon>Endopterygota</taxon>
        <taxon>Diptera</taxon>
        <taxon>Nematocera</taxon>
        <taxon>Culicoidea</taxon>
        <taxon>Culicidae</taxon>
        <taxon>Anophelinae</taxon>
        <taxon>Anopheles</taxon>
    </lineage>
</organism>
<sequence>MMSQPVFFGAASIDLIVYLGASRATRQPSRTLSAVTRSVLPQVRLFRIQVPDTTTVSASLPSTQQQQQQQTPPPNRSN</sequence>
<evidence type="ECO:0000313" key="3">
    <source>
        <dbReference type="Proteomes" id="UP000075885"/>
    </source>
</evidence>
<reference evidence="3" key="1">
    <citation type="submission" date="2013-03" db="EMBL/GenBank/DDBJ databases">
        <title>The Genome Sequence of Anopheles epiroticus epiroticus2.</title>
        <authorList>
            <consortium name="The Broad Institute Genomics Platform"/>
            <person name="Neafsey D.E."/>
            <person name="Howell P."/>
            <person name="Walker B."/>
            <person name="Young S.K."/>
            <person name="Zeng Q."/>
            <person name="Gargeya S."/>
            <person name="Fitzgerald M."/>
            <person name="Haas B."/>
            <person name="Abouelleil A."/>
            <person name="Allen A.W."/>
            <person name="Alvarado L."/>
            <person name="Arachchi H.M."/>
            <person name="Berlin A.M."/>
            <person name="Chapman S.B."/>
            <person name="Gainer-Dewar J."/>
            <person name="Goldberg J."/>
            <person name="Griggs A."/>
            <person name="Gujja S."/>
            <person name="Hansen M."/>
            <person name="Howarth C."/>
            <person name="Imamovic A."/>
            <person name="Ireland A."/>
            <person name="Larimer J."/>
            <person name="McCowan C."/>
            <person name="Murphy C."/>
            <person name="Pearson M."/>
            <person name="Poon T.W."/>
            <person name="Priest M."/>
            <person name="Roberts A."/>
            <person name="Saif S."/>
            <person name="Shea T."/>
            <person name="Sisk P."/>
            <person name="Sykes S."/>
            <person name="Wortman J."/>
            <person name="Nusbaum C."/>
            <person name="Birren B."/>
        </authorList>
    </citation>
    <scope>NUCLEOTIDE SEQUENCE [LARGE SCALE GENOMIC DNA]</scope>
    <source>
        <strain evidence="3">Epiroticus2</strain>
    </source>
</reference>
<dbReference type="VEuPathDB" id="VectorBase:AEPI009223"/>
<protein>
    <submittedName>
        <fullName evidence="2">Uncharacterized protein</fullName>
    </submittedName>
</protein>
<evidence type="ECO:0000313" key="2">
    <source>
        <dbReference type="EnsemblMetazoa" id="AEPI009223-PA"/>
    </source>
</evidence>
<proteinExistence type="predicted"/>
<dbReference type="Proteomes" id="UP000075885">
    <property type="component" value="Unassembled WGS sequence"/>
</dbReference>
<feature type="region of interest" description="Disordered" evidence="1">
    <location>
        <begin position="55"/>
        <end position="78"/>
    </location>
</feature>
<dbReference type="EnsemblMetazoa" id="AEPI009223-RA">
    <property type="protein sequence ID" value="AEPI009223-PA"/>
    <property type="gene ID" value="AEPI009223"/>
</dbReference>
<evidence type="ECO:0000256" key="1">
    <source>
        <dbReference type="SAM" id="MobiDB-lite"/>
    </source>
</evidence>
<name>A0A182PQJ2_9DIPT</name>
<accession>A0A182PQJ2</accession>
<reference evidence="2" key="2">
    <citation type="submission" date="2020-05" db="UniProtKB">
        <authorList>
            <consortium name="EnsemblMetazoa"/>
        </authorList>
    </citation>
    <scope>IDENTIFICATION</scope>
    <source>
        <strain evidence="2">Epiroticus2</strain>
    </source>
</reference>
<keyword evidence="3" id="KW-1185">Reference proteome</keyword>